<sequence length="258" mass="28717">MQHEFFAEITGRVQGTPQVMGDETSLQRASARIEVTQDIETGHGMRSVTLRLKIWTDAQRWIDELRLYRDGDPIQVWCKQLRPALPWRKPDEATWRAGREGFVVDYLEPAAAAITEMFRVEITGRLGSDPGLGSDRFGRFGHLELMVNQRSGHGRDSATCSQLFHARVYDEDRALWLRRRLHQDDLVTVACTSLIPGRLRAGSPSRDDGEYSVDPPLFNLVAVRPAAGDPADEGEDSPGGDAHDADAAREAQTLAGLL</sequence>
<name>A0ABX8R4D4_9ACTN</name>
<keyword evidence="3" id="KW-1185">Reference proteome</keyword>
<evidence type="ECO:0000313" key="2">
    <source>
        <dbReference type="EMBL" id="QXJ25920.1"/>
    </source>
</evidence>
<gene>
    <name evidence="2" type="ORF">AGRA3207_007489</name>
</gene>
<dbReference type="RefSeq" id="WP_231332133.1">
    <property type="nucleotide sequence ID" value="NZ_CP059572.1"/>
</dbReference>
<feature type="region of interest" description="Disordered" evidence="1">
    <location>
        <begin position="223"/>
        <end position="258"/>
    </location>
</feature>
<reference evidence="2" key="1">
    <citation type="submission" date="2020-07" db="EMBL/GenBank/DDBJ databases">
        <authorList>
            <person name="Tarantini F.S."/>
            <person name="Hong K.W."/>
            <person name="Chan K.G."/>
        </authorList>
    </citation>
    <scope>NUCLEOTIDE SEQUENCE</scope>
    <source>
        <strain evidence="2">32-07</strain>
    </source>
</reference>
<accession>A0ABX8R4D4</accession>
<organism evidence="2 3">
    <name type="scientific">Actinomadura graeca</name>
    <dbReference type="NCBI Taxonomy" id="2750812"/>
    <lineage>
        <taxon>Bacteria</taxon>
        <taxon>Bacillati</taxon>
        <taxon>Actinomycetota</taxon>
        <taxon>Actinomycetes</taxon>
        <taxon>Streptosporangiales</taxon>
        <taxon>Thermomonosporaceae</taxon>
        <taxon>Actinomadura</taxon>
    </lineage>
</organism>
<protein>
    <submittedName>
        <fullName evidence="2">Uncharacterized protein</fullName>
    </submittedName>
</protein>
<proteinExistence type="predicted"/>
<dbReference type="EMBL" id="CP059572">
    <property type="protein sequence ID" value="QXJ25920.1"/>
    <property type="molecule type" value="Genomic_DNA"/>
</dbReference>
<evidence type="ECO:0000256" key="1">
    <source>
        <dbReference type="SAM" id="MobiDB-lite"/>
    </source>
</evidence>
<dbReference type="Proteomes" id="UP001049518">
    <property type="component" value="Chromosome"/>
</dbReference>
<evidence type="ECO:0000313" key="3">
    <source>
        <dbReference type="Proteomes" id="UP001049518"/>
    </source>
</evidence>